<proteinExistence type="predicted"/>
<gene>
    <name evidence="1" type="ORF">RJ641_026292</name>
</gene>
<dbReference type="PANTHER" id="PTHR48156:SF1">
    <property type="entry name" value="TRANSMEMBRANE PROTEIN"/>
    <property type="match status" value="1"/>
</dbReference>
<name>A0AAN8W4H8_9MAGN</name>
<dbReference type="PANTHER" id="PTHR48156">
    <property type="entry name" value="TRANSMEMBRANE PROTEIN"/>
    <property type="match status" value="1"/>
</dbReference>
<accession>A0AAN8W4H8</accession>
<organism evidence="1 2">
    <name type="scientific">Dillenia turbinata</name>
    <dbReference type="NCBI Taxonomy" id="194707"/>
    <lineage>
        <taxon>Eukaryota</taxon>
        <taxon>Viridiplantae</taxon>
        <taxon>Streptophyta</taxon>
        <taxon>Embryophyta</taxon>
        <taxon>Tracheophyta</taxon>
        <taxon>Spermatophyta</taxon>
        <taxon>Magnoliopsida</taxon>
        <taxon>eudicotyledons</taxon>
        <taxon>Gunneridae</taxon>
        <taxon>Pentapetalae</taxon>
        <taxon>Dilleniales</taxon>
        <taxon>Dilleniaceae</taxon>
        <taxon>Dillenia</taxon>
    </lineage>
</organism>
<evidence type="ECO:0000313" key="1">
    <source>
        <dbReference type="EMBL" id="KAK6945190.1"/>
    </source>
</evidence>
<evidence type="ECO:0000313" key="2">
    <source>
        <dbReference type="Proteomes" id="UP001370490"/>
    </source>
</evidence>
<reference evidence="1 2" key="1">
    <citation type="submission" date="2023-12" db="EMBL/GenBank/DDBJ databases">
        <title>A high-quality genome assembly for Dillenia turbinata (Dilleniales).</title>
        <authorList>
            <person name="Chanderbali A."/>
        </authorList>
    </citation>
    <scope>NUCLEOTIDE SEQUENCE [LARGE SCALE GENOMIC DNA]</scope>
    <source>
        <strain evidence="1">LSX21</strain>
        <tissue evidence="1">Leaf</tissue>
    </source>
</reference>
<protein>
    <submittedName>
        <fullName evidence="1">Uncharacterized protein</fullName>
    </submittedName>
</protein>
<sequence length="237" mass="26983">MYEEKCVDFECISVQCDAINNLILMLSLRESQERIDTGRRTLRLDIRLSTRFNLHGELRAEKSLTGLYQTNLVLRLRRSPCPIGQKKDLQLWEERGGRIRVLFVCVWLRRKKVGLGLPLTNSSRSEGRKEVISVEDCADSLLSTALDQSQRILHIDSLPAQSISAERENLQKSSWSLIEEKKVLTAKQIMAMPWSMTIWMARMVLIALSGWVSSCLSLADDFASSIRFGDISPFHVG</sequence>
<keyword evidence="2" id="KW-1185">Reference proteome</keyword>
<dbReference type="Proteomes" id="UP001370490">
    <property type="component" value="Unassembled WGS sequence"/>
</dbReference>
<dbReference type="AlphaFoldDB" id="A0AAN8W4H8"/>
<dbReference type="EMBL" id="JBAMMX010000003">
    <property type="protein sequence ID" value="KAK6945190.1"/>
    <property type="molecule type" value="Genomic_DNA"/>
</dbReference>
<comment type="caution">
    <text evidence="1">The sequence shown here is derived from an EMBL/GenBank/DDBJ whole genome shotgun (WGS) entry which is preliminary data.</text>
</comment>